<protein>
    <submittedName>
        <fullName evidence="5">DNA-binding MarR family transcriptional regulator</fullName>
    </submittedName>
</protein>
<dbReference type="Pfam" id="PF12802">
    <property type="entry name" value="MarR_2"/>
    <property type="match status" value="1"/>
</dbReference>
<dbReference type="InterPro" id="IPR000835">
    <property type="entry name" value="HTH_MarR-typ"/>
</dbReference>
<keyword evidence="1" id="KW-0805">Transcription regulation</keyword>
<name>A0ABU0IHT3_9HYPH</name>
<dbReference type="SUPFAM" id="SSF46785">
    <property type="entry name" value="Winged helix' DNA-binding domain"/>
    <property type="match status" value="1"/>
</dbReference>
<evidence type="ECO:0000256" key="1">
    <source>
        <dbReference type="ARBA" id="ARBA00023015"/>
    </source>
</evidence>
<keyword evidence="3" id="KW-0804">Transcription</keyword>
<dbReference type="EMBL" id="JAUSWH010000018">
    <property type="protein sequence ID" value="MDQ0457819.1"/>
    <property type="molecule type" value="Genomic_DNA"/>
</dbReference>
<dbReference type="PANTHER" id="PTHR42756">
    <property type="entry name" value="TRANSCRIPTIONAL REGULATOR, MARR"/>
    <property type="match status" value="1"/>
</dbReference>
<dbReference type="Gene3D" id="1.10.10.10">
    <property type="entry name" value="Winged helix-like DNA-binding domain superfamily/Winged helix DNA-binding domain"/>
    <property type="match status" value="1"/>
</dbReference>
<dbReference type="RefSeq" id="WP_307159919.1">
    <property type="nucleotide sequence ID" value="NZ_JAUSWH010000018.1"/>
</dbReference>
<organism evidence="5 6">
    <name type="scientific">Rhizobium paknamense</name>
    <dbReference type="NCBI Taxonomy" id="1206817"/>
    <lineage>
        <taxon>Bacteria</taxon>
        <taxon>Pseudomonadati</taxon>
        <taxon>Pseudomonadota</taxon>
        <taxon>Alphaproteobacteria</taxon>
        <taxon>Hyphomicrobiales</taxon>
        <taxon>Rhizobiaceae</taxon>
        <taxon>Rhizobium/Agrobacterium group</taxon>
        <taxon>Rhizobium</taxon>
    </lineage>
</organism>
<evidence type="ECO:0000313" key="5">
    <source>
        <dbReference type="EMBL" id="MDQ0457819.1"/>
    </source>
</evidence>
<dbReference type="Proteomes" id="UP001235269">
    <property type="component" value="Unassembled WGS sequence"/>
</dbReference>
<dbReference type="PROSITE" id="PS50995">
    <property type="entry name" value="HTH_MARR_2"/>
    <property type="match status" value="1"/>
</dbReference>
<sequence length="163" mass="18137">MPLKPKSTEDVLQDNTCSAVEPPEKLEVLIGYHLRRASIHDLNGAVAALNDVNTRPVPASVLLTIVENPGVSSADICRMLGMQRANIVSILSELEGRGLFVRETDPADQRIQKLYPTRHGQEEAKTFMALLQAHEDTMLQRLSAAERQQLRMLLAKIWQDDGV</sequence>
<dbReference type="PRINTS" id="PR00598">
    <property type="entry name" value="HTHMARR"/>
</dbReference>
<accession>A0ABU0IHT3</accession>
<keyword evidence="2 5" id="KW-0238">DNA-binding</keyword>
<feature type="domain" description="HTH marR-type" evidence="4">
    <location>
        <begin position="27"/>
        <end position="159"/>
    </location>
</feature>
<dbReference type="SMART" id="SM00347">
    <property type="entry name" value="HTH_MARR"/>
    <property type="match status" value="1"/>
</dbReference>
<evidence type="ECO:0000256" key="2">
    <source>
        <dbReference type="ARBA" id="ARBA00023125"/>
    </source>
</evidence>
<dbReference type="GO" id="GO:0003677">
    <property type="term" value="F:DNA binding"/>
    <property type="evidence" value="ECO:0007669"/>
    <property type="project" value="UniProtKB-KW"/>
</dbReference>
<proteinExistence type="predicted"/>
<comment type="caution">
    <text evidence="5">The sequence shown here is derived from an EMBL/GenBank/DDBJ whole genome shotgun (WGS) entry which is preliminary data.</text>
</comment>
<keyword evidence="6" id="KW-1185">Reference proteome</keyword>
<dbReference type="InterPro" id="IPR036390">
    <property type="entry name" value="WH_DNA-bd_sf"/>
</dbReference>
<evidence type="ECO:0000313" key="6">
    <source>
        <dbReference type="Proteomes" id="UP001235269"/>
    </source>
</evidence>
<gene>
    <name evidence="5" type="ORF">QO005_004177</name>
</gene>
<dbReference type="InterPro" id="IPR036388">
    <property type="entry name" value="WH-like_DNA-bd_sf"/>
</dbReference>
<reference evidence="5 6" key="1">
    <citation type="submission" date="2023-07" db="EMBL/GenBank/DDBJ databases">
        <title>Genomic Encyclopedia of Type Strains, Phase IV (KMG-IV): sequencing the most valuable type-strain genomes for metagenomic binning, comparative biology and taxonomic classification.</title>
        <authorList>
            <person name="Goeker M."/>
        </authorList>
    </citation>
    <scope>NUCLEOTIDE SEQUENCE [LARGE SCALE GENOMIC DNA]</scope>
    <source>
        <strain evidence="5 6">DSM 100301</strain>
    </source>
</reference>
<evidence type="ECO:0000259" key="4">
    <source>
        <dbReference type="PROSITE" id="PS50995"/>
    </source>
</evidence>
<dbReference type="PANTHER" id="PTHR42756:SF1">
    <property type="entry name" value="TRANSCRIPTIONAL REPRESSOR OF EMRAB OPERON"/>
    <property type="match status" value="1"/>
</dbReference>
<evidence type="ECO:0000256" key="3">
    <source>
        <dbReference type="ARBA" id="ARBA00023163"/>
    </source>
</evidence>